<evidence type="ECO:0000256" key="2">
    <source>
        <dbReference type="ARBA" id="ARBA00022448"/>
    </source>
</evidence>
<dbReference type="GO" id="GO:0005886">
    <property type="term" value="C:plasma membrane"/>
    <property type="evidence" value="ECO:0007669"/>
    <property type="project" value="UniProtKB-SubCell"/>
</dbReference>
<proteinExistence type="inferred from homology"/>
<keyword evidence="3 6" id="KW-0812">Transmembrane</keyword>
<feature type="transmembrane region" description="Helical" evidence="6">
    <location>
        <begin position="53"/>
        <end position="74"/>
    </location>
</feature>
<evidence type="ECO:0000256" key="5">
    <source>
        <dbReference type="ARBA" id="ARBA00023136"/>
    </source>
</evidence>
<keyword evidence="4 6" id="KW-1133">Transmembrane helix</keyword>
<feature type="transmembrane region" description="Helical" evidence="6">
    <location>
        <begin position="178"/>
        <end position="204"/>
    </location>
</feature>
<dbReference type="Proteomes" id="UP001213972">
    <property type="component" value="Chromosome"/>
</dbReference>
<dbReference type="PANTHER" id="PTHR30177">
    <property type="entry name" value="GLYCINE BETAINE/L-PROLINE TRANSPORT SYSTEM PERMEASE PROTEIN PROW"/>
    <property type="match status" value="1"/>
</dbReference>
<comment type="subcellular location">
    <subcellularLocation>
        <location evidence="6">Cell membrane</location>
        <topology evidence="6">Multi-pass membrane protein</topology>
    </subcellularLocation>
    <subcellularLocation>
        <location evidence="1">Membrane</location>
        <topology evidence="1">Multi-pass membrane protein</topology>
    </subcellularLocation>
</comment>
<accession>A0AAJ5W0M7</accession>
<sequence length="226" mass="24387">MTWILDNLDLIGGLTLDHLRHSVIPIVLSFLIAVPLGWAAWRYTPFRGAALTTIGLLYTIPSLGLFGLLGAFGIPFLSEVNLIIALTVYGVAIMTRSVTDGLDSIDPAVRASAVAVGYGPWRRFWAVDFPLSGPVLLAGLRVTATSTISLATVGILIGVQNLGYLFTNGYQRRIVEEVLSGVVAVVVVALIIDLLLVVLGRVLMPWQPRRRESRAVSRRVLAEATA</sequence>
<dbReference type="GO" id="GO:0055085">
    <property type="term" value="P:transmembrane transport"/>
    <property type="evidence" value="ECO:0007669"/>
    <property type="project" value="InterPro"/>
</dbReference>
<keyword evidence="2 6" id="KW-0813">Transport</keyword>
<feature type="transmembrane region" description="Helical" evidence="6">
    <location>
        <begin position="23"/>
        <end position="41"/>
    </location>
</feature>
<organism evidence="8 9">
    <name type="scientific">Candidatus Microbacterium phytovorans</name>
    <dbReference type="NCBI Taxonomy" id="3121374"/>
    <lineage>
        <taxon>Bacteria</taxon>
        <taxon>Bacillati</taxon>
        <taxon>Actinomycetota</taxon>
        <taxon>Actinomycetes</taxon>
        <taxon>Micrococcales</taxon>
        <taxon>Microbacteriaceae</taxon>
        <taxon>Microbacterium</taxon>
    </lineage>
</organism>
<dbReference type="PANTHER" id="PTHR30177:SF4">
    <property type="entry name" value="OSMOPROTECTANT IMPORT PERMEASE PROTEIN OSMW"/>
    <property type="match status" value="1"/>
</dbReference>
<evidence type="ECO:0000256" key="1">
    <source>
        <dbReference type="ARBA" id="ARBA00004141"/>
    </source>
</evidence>
<dbReference type="InterPro" id="IPR035906">
    <property type="entry name" value="MetI-like_sf"/>
</dbReference>
<evidence type="ECO:0000313" key="8">
    <source>
        <dbReference type="EMBL" id="WEK12451.1"/>
    </source>
</evidence>
<feature type="transmembrane region" description="Helical" evidence="6">
    <location>
        <begin position="147"/>
        <end position="166"/>
    </location>
</feature>
<protein>
    <submittedName>
        <fullName evidence="8">ABC transporter permease subunit</fullName>
    </submittedName>
</protein>
<comment type="similarity">
    <text evidence="6">Belongs to the binding-protein-dependent transport system permease family.</text>
</comment>
<name>A0AAJ5W0M7_9MICO</name>
<dbReference type="Pfam" id="PF00528">
    <property type="entry name" value="BPD_transp_1"/>
    <property type="match status" value="1"/>
</dbReference>
<dbReference type="SUPFAM" id="SSF161098">
    <property type="entry name" value="MetI-like"/>
    <property type="match status" value="1"/>
</dbReference>
<reference evidence="8" key="1">
    <citation type="submission" date="2023-03" db="EMBL/GenBank/DDBJ databases">
        <title>Andean soil-derived lignocellulolytic bacterial consortium as a source of novel taxa and putative plastic-active enzymes.</title>
        <authorList>
            <person name="Diaz-Garcia L."/>
            <person name="Chuvochina M."/>
            <person name="Feuerriegel G."/>
            <person name="Bunk B."/>
            <person name="Sproer C."/>
            <person name="Streit W.R."/>
            <person name="Rodriguez L.M."/>
            <person name="Overmann J."/>
            <person name="Jimenez D.J."/>
        </authorList>
    </citation>
    <scope>NUCLEOTIDE SEQUENCE</scope>
    <source>
        <strain evidence="8">MAG 4610</strain>
    </source>
</reference>
<keyword evidence="5 6" id="KW-0472">Membrane</keyword>
<dbReference type="CDD" id="cd06261">
    <property type="entry name" value="TM_PBP2"/>
    <property type="match status" value="1"/>
</dbReference>
<dbReference type="InterPro" id="IPR051204">
    <property type="entry name" value="ABC_transp_perm/SBD"/>
</dbReference>
<evidence type="ECO:0000256" key="6">
    <source>
        <dbReference type="RuleBase" id="RU363032"/>
    </source>
</evidence>
<dbReference type="GO" id="GO:0031460">
    <property type="term" value="P:glycine betaine transport"/>
    <property type="evidence" value="ECO:0007669"/>
    <property type="project" value="TreeGrafter"/>
</dbReference>
<evidence type="ECO:0000313" key="9">
    <source>
        <dbReference type="Proteomes" id="UP001213972"/>
    </source>
</evidence>
<evidence type="ECO:0000259" key="7">
    <source>
        <dbReference type="PROSITE" id="PS50928"/>
    </source>
</evidence>
<dbReference type="Gene3D" id="1.10.3720.10">
    <property type="entry name" value="MetI-like"/>
    <property type="match status" value="1"/>
</dbReference>
<evidence type="ECO:0000256" key="4">
    <source>
        <dbReference type="ARBA" id="ARBA00022989"/>
    </source>
</evidence>
<dbReference type="EMBL" id="CP119321">
    <property type="protein sequence ID" value="WEK12451.1"/>
    <property type="molecule type" value="Genomic_DNA"/>
</dbReference>
<dbReference type="InterPro" id="IPR000515">
    <property type="entry name" value="MetI-like"/>
</dbReference>
<dbReference type="AlphaFoldDB" id="A0AAJ5W0M7"/>
<evidence type="ECO:0000256" key="3">
    <source>
        <dbReference type="ARBA" id="ARBA00022692"/>
    </source>
</evidence>
<gene>
    <name evidence="8" type="ORF">P0Y48_08160</name>
</gene>
<dbReference type="PROSITE" id="PS50928">
    <property type="entry name" value="ABC_TM1"/>
    <property type="match status" value="1"/>
</dbReference>
<feature type="domain" description="ABC transmembrane type-1" evidence="7">
    <location>
        <begin position="15"/>
        <end position="200"/>
    </location>
</feature>